<sequence>MSTLSNNTPQISIFDIPLILDLICDDLSKDQLLTCLDVSRTWRTNFTLQALRHVRFSNLNSRQTWTILHSAGLIRSLTIDIADAGWFLDNAFGSSYYTNLQELHCVDFNYLQKPKRTRHYHMRQSIVDQSQNALQLIESCPNLHSLAVDHLSRQYRTDHFTEDIFKSIYTHTSLTTIKIHLENVPLEFSTVLIKSLPASLKDFELSVLCWLPRARQFGRFPAPRQFYPEDGYPWQQQEQGSMESSTFSGARTLPLERLALGGLHEKRRPGWAVLLAKSTEPAVVIDNVALNPERNTSYYSNIGAYIGNEIVESIVGRSTGLRHLVLKEYSGSWIDLLQFLLDNCPDLETFDVSEDSYNFYNNSTSNGTQLRGSFAALKEFHMSAAISNQVYIAVAKMVLRSAATLEVVQIDRNTWDSTGEGAHPFHIGTAMSWTQCTRLKELGIYRDRGSQHMTDHPWNLSPSFSIWEPIKDYSTVFGQLEKLRLSVKESLWRECPDRNYHWDEYDYHHHHHHDFYSMDLDEKDDEDWKPLKAVAQTKEERTQEHQRQQVERNHQRAFILLAREVFGRLKDLQQLRELEINWDVCSSISEMSLEHALELFRETEVNDSNNNGGYERTSKGWWKEVTHEDLVWLCLPWLSKPHFQSSTVPSHLIKAAARQYENKTQLPAGSHDILDCINERSPWSTGDIYNARVGRQWKDWDDINQACHPYAGACPGCSRSTLSCFWYGDTYTSVGVNHVFHSRDFEIFVEGLAGKEEPVWGRKMATKGENGRYRQKAVGKMNQRK</sequence>
<dbReference type="Gene3D" id="3.80.10.10">
    <property type="entry name" value="Ribonuclease Inhibitor"/>
    <property type="match status" value="1"/>
</dbReference>
<comment type="caution">
    <text evidence="1">The sequence shown here is derived from an EMBL/GenBank/DDBJ whole genome shotgun (WGS) entry which is preliminary data.</text>
</comment>
<gene>
    <name evidence="1" type="ORF">EC957_004173</name>
</gene>
<accession>A0A9P6FJ91</accession>
<dbReference type="AlphaFoldDB" id="A0A9P6FJ91"/>
<dbReference type="EMBL" id="JAAAXW010000002">
    <property type="protein sequence ID" value="KAF9551850.1"/>
    <property type="molecule type" value="Genomic_DNA"/>
</dbReference>
<dbReference type="InterPro" id="IPR032675">
    <property type="entry name" value="LRR_dom_sf"/>
</dbReference>
<organism evidence="1 2">
    <name type="scientific">Mortierella hygrophila</name>
    <dbReference type="NCBI Taxonomy" id="979708"/>
    <lineage>
        <taxon>Eukaryota</taxon>
        <taxon>Fungi</taxon>
        <taxon>Fungi incertae sedis</taxon>
        <taxon>Mucoromycota</taxon>
        <taxon>Mortierellomycotina</taxon>
        <taxon>Mortierellomycetes</taxon>
        <taxon>Mortierellales</taxon>
        <taxon>Mortierellaceae</taxon>
        <taxon>Mortierella</taxon>
    </lineage>
</organism>
<evidence type="ECO:0000313" key="1">
    <source>
        <dbReference type="EMBL" id="KAF9551850.1"/>
    </source>
</evidence>
<evidence type="ECO:0000313" key="2">
    <source>
        <dbReference type="Proteomes" id="UP000723463"/>
    </source>
</evidence>
<dbReference type="Proteomes" id="UP000723463">
    <property type="component" value="Unassembled WGS sequence"/>
</dbReference>
<proteinExistence type="predicted"/>
<name>A0A9P6FJ91_9FUNG</name>
<protein>
    <submittedName>
        <fullName evidence="1">Uncharacterized protein</fullName>
    </submittedName>
</protein>
<reference evidence="1" key="1">
    <citation type="journal article" date="2020" name="Fungal Divers.">
        <title>Resolving the Mortierellaceae phylogeny through synthesis of multi-gene phylogenetics and phylogenomics.</title>
        <authorList>
            <person name="Vandepol N."/>
            <person name="Liber J."/>
            <person name="Desiro A."/>
            <person name="Na H."/>
            <person name="Kennedy M."/>
            <person name="Barry K."/>
            <person name="Grigoriev I.V."/>
            <person name="Miller A.N."/>
            <person name="O'Donnell K."/>
            <person name="Stajich J.E."/>
            <person name="Bonito G."/>
        </authorList>
    </citation>
    <scope>NUCLEOTIDE SEQUENCE</scope>
    <source>
        <strain evidence="1">NRRL 2591</strain>
    </source>
</reference>
<keyword evidence="2" id="KW-1185">Reference proteome</keyword>